<dbReference type="Pfam" id="PF04055">
    <property type="entry name" value="Radical_SAM"/>
    <property type="match status" value="1"/>
</dbReference>
<dbReference type="InterPro" id="IPR007197">
    <property type="entry name" value="rSAM"/>
</dbReference>
<dbReference type="NCBIfam" id="TIGR01212">
    <property type="entry name" value="TIGR01212 family radical SAM protein"/>
    <property type="match status" value="1"/>
</dbReference>
<gene>
    <name evidence="8" type="ORF">BR63_08315</name>
</gene>
<dbReference type="PROSITE" id="PS51918">
    <property type="entry name" value="RADICAL_SAM"/>
    <property type="match status" value="1"/>
</dbReference>
<dbReference type="AlphaFoldDB" id="A0A7G6E2L1"/>
<dbReference type="SFLD" id="SFLDG01091">
    <property type="entry name" value="uncharacterized_CHP01210-like"/>
    <property type="match status" value="1"/>
</dbReference>
<dbReference type="Proteomes" id="UP000515847">
    <property type="component" value="Chromosome"/>
</dbReference>
<keyword evidence="3" id="KW-0949">S-adenosyl-L-methionine</keyword>
<evidence type="ECO:0000313" key="9">
    <source>
        <dbReference type="Proteomes" id="UP000515847"/>
    </source>
</evidence>
<keyword evidence="6" id="KW-0411">Iron-sulfur</keyword>
<dbReference type="Pfam" id="PF16199">
    <property type="entry name" value="Radical_SAM_C"/>
    <property type="match status" value="1"/>
</dbReference>
<dbReference type="InterPro" id="IPR023404">
    <property type="entry name" value="rSAM_horseshoe"/>
</dbReference>
<evidence type="ECO:0000256" key="1">
    <source>
        <dbReference type="ARBA" id="ARBA00001966"/>
    </source>
</evidence>
<evidence type="ECO:0000256" key="5">
    <source>
        <dbReference type="ARBA" id="ARBA00023004"/>
    </source>
</evidence>
<dbReference type="RefSeq" id="WP_034421989.1">
    <property type="nucleotide sequence ID" value="NZ_CP045798.1"/>
</dbReference>
<sequence>MAESRNLYRSYAEHLQEKYGEKIYKLPVNLPGTCPNRDGTVGYGGCIFCDEAGAGFECLPNTLSISRQIAQNKEFFKKRFNAKKFIAYFQAFTNTYLGLEDFKANMLTASQEEDLVGISISTRPDCINEDYLAVLSDLQKERPLDINIELGLQTVNYRTLKKINRGHTLAEFVDAVLRIKKYGFPICVHLILNLPWDDEFDVIENAKLLSALEIEYVKLHSLYIVKDTVLGRMYAQGEFTIISLEEYVERVILFLEYLSPEIVIQRLVGKGPQGNMYFCNWDTSWWKIKALIEEEMREMGSFQGKKFNYLNGSALRNTVLAKRI</sequence>
<dbReference type="InterPro" id="IPR005911">
    <property type="entry name" value="YhcC-like"/>
</dbReference>
<evidence type="ECO:0000256" key="2">
    <source>
        <dbReference type="ARBA" id="ARBA00022485"/>
    </source>
</evidence>
<dbReference type="SFLD" id="SFLDS00029">
    <property type="entry name" value="Radical_SAM"/>
    <property type="match status" value="1"/>
</dbReference>
<dbReference type="SMART" id="SM00729">
    <property type="entry name" value="Elp3"/>
    <property type="match status" value="1"/>
</dbReference>
<dbReference type="KEGG" id="tfr:BR63_08315"/>
<dbReference type="OrthoDB" id="9801689at2"/>
<keyword evidence="5" id="KW-0408">Iron</keyword>
<evidence type="ECO:0000256" key="4">
    <source>
        <dbReference type="ARBA" id="ARBA00022723"/>
    </source>
</evidence>
<proteinExistence type="predicted"/>
<keyword evidence="2" id="KW-0004">4Fe-4S</keyword>
<accession>A0A7G6E2L1</accession>
<evidence type="ECO:0000313" key="8">
    <source>
        <dbReference type="EMBL" id="QNB46315.1"/>
    </source>
</evidence>
<reference evidence="8 9" key="1">
    <citation type="journal article" date="2019" name="Front. Microbiol.">
        <title>Thermoanaerosceptrum fracticalcis gen. nov. sp. nov., a Novel Fumarate-Fermenting Microorganism From a Deep Fractured Carbonate Aquifer of the US Great Basin.</title>
        <authorList>
            <person name="Hamilton-Brehm S.D."/>
            <person name="Stewart L.E."/>
            <person name="Zavarin M."/>
            <person name="Caldwell M."/>
            <person name="Lawson P.A."/>
            <person name="Onstott T.C."/>
            <person name="Grzymski J."/>
            <person name="Neveux I."/>
            <person name="Lollar B.S."/>
            <person name="Russell C.E."/>
            <person name="Moser D.P."/>
        </authorList>
    </citation>
    <scope>NUCLEOTIDE SEQUENCE [LARGE SCALE GENOMIC DNA]</scope>
    <source>
        <strain evidence="8 9">DRI-13</strain>
    </source>
</reference>
<dbReference type="GO" id="GO:0003824">
    <property type="term" value="F:catalytic activity"/>
    <property type="evidence" value="ECO:0007669"/>
    <property type="project" value="InterPro"/>
</dbReference>
<evidence type="ECO:0000256" key="6">
    <source>
        <dbReference type="ARBA" id="ARBA00023014"/>
    </source>
</evidence>
<dbReference type="GO" id="GO:0046872">
    <property type="term" value="F:metal ion binding"/>
    <property type="evidence" value="ECO:0007669"/>
    <property type="project" value="UniProtKB-KW"/>
</dbReference>
<dbReference type="EMBL" id="CP045798">
    <property type="protein sequence ID" value="QNB46315.1"/>
    <property type="molecule type" value="Genomic_DNA"/>
</dbReference>
<dbReference type="InterPro" id="IPR058240">
    <property type="entry name" value="rSAM_sf"/>
</dbReference>
<evidence type="ECO:0000256" key="3">
    <source>
        <dbReference type="ARBA" id="ARBA00022691"/>
    </source>
</evidence>
<dbReference type="SFLD" id="SFLDG01086">
    <property type="entry name" value="elongater_protein-like"/>
    <property type="match status" value="1"/>
</dbReference>
<dbReference type="PANTHER" id="PTHR11135:SF1">
    <property type="entry name" value="PROTEIN YHCC"/>
    <property type="match status" value="1"/>
</dbReference>
<keyword evidence="9" id="KW-1185">Reference proteome</keyword>
<protein>
    <submittedName>
        <fullName evidence="8">TIGR01212 family radical SAM protein</fullName>
    </submittedName>
</protein>
<dbReference type="GO" id="GO:0051539">
    <property type="term" value="F:4 iron, 4 sulfur cluster binding"/>
    <property type="evidence" value="ECO:0007669"/>
    <property type="project" value="UniProtKB-KW"/>
</dbReference>
<keyword evidence="4" id="KW-0479">Metal-binding</keyword>
<dbReference type="InterPro" id="IPR006638">
    <property type="entry name" value="Elp3/MiaA/NifB-like_rSAM"/>
</dbReference>
<dbReference type="Gene3D" id="3.80.30.20">
    <property type="entry name" value="tm_1862 like domain"/>
    <property type="match status" value="1"/>
</dbReference>
<dbReference type="PANTHER" id="PTHR11135">
    <property type="entry name" value="HISTONE ACETYLTRANSFERASE-RELATED"/>
    <property type="match status" value="1"/>
</dbReference>
<dbReference type="InterPro" id="IPR032432">
    <property type="entry name" value="Radical_SAM_C"/>
</dbReference>
<comment type="cofactor">
    <cofactor evidence="1">
        <name>[4Fe-4S] cluster</name>
        <dbReference type="ChEBI" id="CHEBI:49883"/>
    </cofactor>
</comment>
<dbReference type="InterPro" id="IPR039661">
    <property type="entry name" value="ELP3"/>
</dbReference>
<dbReference type="SUPFAM" id="SSF102114">
    <property type="entry name" value="Radical SAM enzymes"/>
    <property type="match status" value="1"/>
</dbReference>
<evidence type="ECO:0000259" key="7">
    <source>
        <dbReference type="PROSITE" id="PS51918"/>
    </source>
</evidence>
<organism evidence="8 9">
    <name type="scientific">Thermanaerosceptrum fracticalcis</name>
    <dbReference type="NCBI Taxonomy" id="1712410"/>
    <lineage>
        <taxon>Bacteria</taxon>
        <taxon>Bacillati</taxon>
        <taxon>Bacillota</taxon>
        <taxon>Clostridia</taxon>
        <taxon>Eubacteriales</taxon>
        <taxon>Peptococcaceae</taxon>
        <taxon>Thermanaerosceptrum</taxon>
    </lineage>
</organism>
<feature type="domain" description="Radical SAM core" evidence="7">
    <location>
        <begin position="18"/>
        <end position="261"/>
    </location>
</feature>
<name>A0A7G6E2L1_THEFR</name>